<keyword evidence="1 2" id="KW-0812">Transmembrane</keyword>
<feature type="transmembrane region" description="Helical" evidence="1">
    <location>
        <begin position="205"/>
        <end position="223"/>
    </location>
</feature>
<dbReference type="RefSeq" id="XP_001007518.1">
    <property type="nucleotide sequence ID" value="XM_001007518.1"/>
</dbReference>
<dbReference type="EMBL" id="GG662853">
    <property type="protein sequence ID" value="EAR87273.1"/>
    <property type="molecule type" value="Genomic_DNA"/>
</dbReference>
<evidence type="ECO:0000256" key="1">
    <source>
        <dbReference type="SAM" id="Phobius"/>
    </source>
</evidence>
<evidence type="ECO:0000313" key="2">
    <source>
        <dbReference type="EMBL" id="EAR87273.1"/>
    </source>
</evidence>
<name>I7M0B8_TETTS</name>
<gene>
    <name evidence="2" type="ORF">TTHERM_00053890</name>
</gene>
<dbReference type="KEGG" id="tet:TTHERM_00053890"/>
<protein>
    <submittedName>
        <fullName evidence="2">Transmembrane protein, putative</fullName>
    </submittedName>
</protein>
<feature type="transmembrane region" description="Helical" evidence="1">
    <location>
        <begin position="136"/>
        <end position="154"/>
    </location>
</feature>
<keyword evidence="3" id="KW-1185">Reference proteome</keyword>
<dbReference type="HOGENOM" id="CLU_919752_0_0_1"/>
<proteinExistence type="predicted"/>
<dbReference type="AlphaFoldDB" id="I7M0B8"/>
<accession>I7M0B8</accession>
<dbReference type="Proteomes" id="UP000009168">
    <property type="component" value="Unassembled WGS sequence"/>
</dbReference>
<keyword evidence="1" id="KW-1133">Transmembrane helix</keyword>
<reference evidence="3" key="1">
    <citation type="journal article" date="2006" name="PLoS Biol.">
        <title>Macronuclear genome sequence of the ciliate Tetrahymena thermophila, a model eukaryote.</title>
        <authorList>
            <person name="Eisen J.A."/>
            <person name="Coyne R.S."/>
            <person name="Wu M."/>
            <person name="Wu D."/>
            <person name="Thiagarajan M."/>
            <person name="Wortman J.R."/>
            <person name="Badger J.H."/>
            <person name="Ren Q."/>
            <person name="Amedeo P."/>
            <person name="Jones K.M."/>
            <person name="Tallon L.J."/>
            <person name="Delcher A.L."/>
            <person name="Salzberg S.L."/>
            <person name="Silva J.C."/>
            <person name="Haas B.J."/>
            <person name="Majoros W.H."/>
            <person name="Farzad M."/>
            <person name="Carlton J.M."/>
            <person name="Smith R.K. Jr."/>
            <person name="Garg J."/>
            <person name="Pearlman R.E."/>
            <person name="Karrer K.M."/>
            <person name="Sun L."/>
            <person name="Manning G."/>
            <person name="Elde N.C."/>
            <person name="Turkewitz A.P."/>
            <person name="Asai D.J."/>
            <person name="Wilkes D.E."/>
            <person name="Wang Y."/>
            <person name="Cai H."/>
            <person name="Collins K."/>
            <person name="Stewart B.A."/>
            <person name="Lee S.R."/>
            <person name="Wilamowska K."/>
            <person name="Weinberg Z."/>
            <person name="Ruzzo W.L."/>
            <person name="Wloga D."/>
            <person name="Gaertig J."/>
            <person name="Frankel J."/>
            <person name="Tsao C.-C."/>
            <person name="Gorovsky M.A."/>
            <person name="Keeling P.J."/>
            <person name="Waller R.F."/>
            <person name="Patron N.J."/>
            <person name="Cherry J.M."/>
            <person name="Stover N.A."/>
            <person name="Krieger C.J."/>
            <person name="del Toro C."/>
            <person name="Ryder H.F."/>
            <person name="Williamson S.C."/>
            <person name="Barbeau R.A."/>
            <person name="Hamilton E.P."/>
            <person name="Orias E."/>
        </authorList>
    </citation>
    <scope>NUCLEOTIDE SEQUENCE [LARGE SCALE GENOMIC DNA]</scope>
    <source>
        <strain evidence="3">SB210</strain>
    </source>
</reference>
<dbReference type="GeneID" id="7835138"/>
<dbReference type="InParanoid" id="I7M0B8"/>
<evidence type="ECO:0000313" key="3">
    <source>
        <dbReference type="Proteomes" id="UP000009168"/>
    </source>
</evidence>
<keyword evidence="1" id="KW-0472">Membrane</keyword>
<sequence>MSTLKKPLKDETNLAQNAFKNQKESQMDSKLANPFQVIYKIENINANIKMDENGSEKTILKIMLMISFLFQISSFVLIILNVQLRLLGLESESKIIGIEFTYSLLSLLSFITYIYSLNEIDHQGLQSLSKLFKISLLFALLTLVLGICVFGIVVNEDLSCYAVQKGIICNKINLQNTTNSSDQECLVKLPSNICDSNSVTGAVKYTILILSGVPLILIFIVNFKFYRYCQRLNTSNQNQQNLDNSSSQKLISNPDIEDKSQQYITRGKVNPFKIDSTTKKSFLFAQQNISAQYSANNISNDQL</sequence>
<organism evidence="2 3">
    <name type="scientific">Tetrahymena thermophila (strain SB210)</name>
    <dbReference type="NCBI Taxonomy" id="312017"/>
    <lineage>
        <taxon>Eukaryota</taxon>
        <taxon>Sar</taxon>
        <taxon>Alveolata</taxon>
        <taxon>Ciliophora</taxon>
        <taxon>Intramacronucleata</taxon>
        <taxon>Oligohymenophorea</taxon>
        <taxon>Hymenostomatida</taxon>
        <taxon>Tetrahymenina</taxon>
        <taxon>Tetrahymenidae</taxon>
        <taxon>Tetrahymena</taxon>
    </lineage>
</organism>
<feature type="transmembrane region" description="Helical" evidence="1">
    <location>
        <begin position="95"/>
        <end position="115"/>
    </location>
</feature>
<feature type="transmembrane region" description="Helical" evidence="1">
    <location>
        <begin position="59"/>
        <end position="83"/>
    </location>
</feature>